<dbReference type="AlphaFoldDB" id="A0AAF3FLW7"/>
<dbReference type="WBParaSite" id="MBELARI_LOCUS813.1">
    <property type="protein sequence ID" value="MBELARI_LOCUS813.1"/>
    <property type="gene ID" value="MBELARI_LOCUS813"/>
</dbReference>
<reference evidence="3" key="1">
    <citation type="submission" date="2024-02" db="UniProtKB">
        <authorList>
            <consortium name="WormBaseParasite"/>
        </authorList>
    </citation>
    <scope>IDENTIFICATION</scope>
</reference>
<keyword evidence="2" id="KW-1185">Reference proteome</keyword>
<evidence type="ECO:0000256" key="1">
    <source>
        <dbReference type="SAM" id="SignalP"/>
    </source>
</evidence>
<organism evidence="2 3">
    <name type="scientific">Mesorhabditis belari</name>
    <dbReference type="NCBI Taxonomy" id="2138241"/>
    <lineage>
        <taxon>Eukaryota</taxon>
        <taxon>Metazoa</taxon>
        <taxon>Ecdysozoa</taxon>
        <taxon>Nematoda</taxon>
        <taxon>Chromadorea</taxon>
        <taxon>Rhabditida</taxon>
        <taxon>Rhabditina</taxon>
        <taxon>Rhabditomorpha</taxon>
        <taxon>Rhabditoidea</taxon>
        <taxon>Rhabditidae</taxon>
        <taxon>Mesorhabditinae</taxon>
        <taxon>Mesorhabditis</taxon>
    </lineage>
</organism>
<keyword evidence="1" id="KW-0732">Signal</keyword>
<sequence length="242" mass="26919">MLKQLLVAFALFSVALTINCYYDWSSGKGESHTGNKMNRPCPGCDYCLKFKTKEKSNTAVYWDCGCSQYNGISGADCLRSGSQKETVYIDEAHTNISNSINCDGCDFCLKTIVKDKNVHNVNWGCGCENRNLMGYACTEPGKENDQSHNANGESMRMIAYCFACSEDCRFCLKWSGEYDNNATVAWNCGCGQWMVNCDKKGKGTKKVQDVAAFASREPARLMTRIIQFGDVDVIMDSSIARK</sequence>
<feature type="signal peptide" evidence="1">
    <location>
        <begin position="1"/>
        <end position="17"/>
    </location>
</feature>
<dbReference type="Proteomes" id="UP000887575">
    <property type="component" value="Unassembled WGS sequence"/>
</dbReference>
<protein>
    <submittedName>
        <fullName evidence="3">Uncharacterized protein</fullName>
    </submittedName>
</protein>
<feature type="chain" id="PRO_5042247376" evidence="1">
    <location>
        <begin position="18"/>
        <end position="242"/>
    </location>
</feature>
<name>A0AAF3FLW7_9BILA</name>
<evidence type="ECO:0000313" key="3">
    <source>
        <dbReference type="WBParaSite" id="MBELARI_LOCUS813.1"/>
    </source>
</evidence>
<proteinExistence type="predicted"/>
<accession>A0AAF3FLW7</accession>
<evidence type="ECO:0000313" key="2">
    <source>
        <dbReference type="Proteomes" id="UP000887575"/>
    </source>
</evidence>